<gene>
    <name evidence="3" type="ORF">LTR62_001936</name>
</gene>
<reference evidence="3" key="1">
    <citation type="submission" date="2023-08" db="EMBL/GenBank/DDBJ databases">
        <title>Black Yeasts Isolated from many extreme environments.</title>
        <authorList>
            <person name="Coleine C."/>
            <person name="Stajich J.E."/>
            <person name="Selbmann L."/>
        </authorList>
    </citation>
    <scope>NUCLEOTIDE SEQUENCE</scope>
    <source>
        <strain evidence="3">CCFEE 5401</strain>
    </source>
</reference>
<accession>A0AAN7T8U4</accession>
<evidence type="ECO:0000313" key="3">
    <source>
        <dbReference type="EMBL" id="KAK5105877.1"/>
    </source>
</evidence>
<evidence type="ECO:0000259" key="2">
    <source>
        <dbReference type="Pfam" id="PF17111"/>
    </source>
</evidence>
<dbReference type="AlphaFoldDB" id="A0AAN7T8U4"/>
<feature type="domain" description="Azaphilone pigments biosynthesis cluster protein L N-terminal" evidence="2">
    <location>
        <begin position="1"/>
        <end position="52"/>
    </location>
</feature>
<evidence type="ECO:0000313" key="4">
    <source>
        <dbReference type="Proteomes" id="UP001310890"/>
    </source>
</evidence>
<name>A0AAN7T8U4_9PEZI</name>
<dbReference type="Proteomes" id="UP001310890">
    <property type="component" value="Unassembled WGS sequence"/>
</dbReference>
<organism evidence="3 4">
    <name type="scientific">Meristemomyces frigidus</name>
    <dbReference type="NCBI Taxonomy" id="1508187"/>
    <lineage>
        <taxon>Eukaryota</taxon>
        <taxon>Fungi</taxon>
        <taxon>Dikarya</taxon>
        <taxon>Ascomycota</taxon>
        <taxon>Pezizomycotina</taxon>
        <taxon>Dothideomycetes</taxon>
        <taxon>Dothideomycetidae</taxon>
        <taxon>Mycosphaerellales</taxon>
        <taxon>Teratosphaeriaceae</taxon>
        <taxon>Meristemomyces</taxon>
    </lineage>
</organism>
<dbReference type="InterPro" id="IPR031348">
    <property type="entry name" value="PigL_N"/>
</dbReference>
<evidence type="ECO:0000256" key="1">
    <source>
        <dbReference type="SAM" id="MobiDB-lite"/>
    </source>
</evidence>
<dbReference type="Pfam" id="PF17111">
    <property type="entry name" value="PigL_N"/>
    <property type="match status" value="1"/>
</dbReference>
<feature type="region of interest" description="Disordered" evidence="1">
    <location>
        <begin position="249"/>
        <end position="269"/>
    </location>
</feature>
<proteinExistence type="predicted"/>
<protein>
    <recommendedName>
        <fullName evidence="2">Azaphilone pigments biosynthesis cluster protein L N-terminal domain-containing protein</fullName>
    </recommendedName>
</protein>
<comment type="caution">
    <text evidence="3">The sequence shown here is derived from an EMBL/GenBank/DDBJ whole genome shotgun (WGS) entry which is preliminary data.</text>
</comment>
<sequence length="269" mass="30333">MIHDTTYNLELLLQRIEEKMTKLTAERDFASAGAIDLKDEKEVTRQCLRICKEARSYLDVVSTGASSLLQEASQNGSEDRLYDAQRRTREMLNETRDSLTRTSSHLARRLECLSLDYASTSDHERRNLKTDIEMSKRCLEVCNMASEISRQKVYKVGEAIADGDSDQVLVTTMADLFDVGKAVPKDNSAQLLGFMSPDDLRHVVDKRYGSRFGAIHHATLPDRLGTLLCSIRMSLLFFPFHEAEYCGPSNGSSPALKRHATLSPNRLRL</sequence>
<dbReference type="EMBL" id="JAVRRL010000146">
    <property type="protein sequence ID" value="KAK5105877.1"/>
    <property type="molecule type" value="Genomic_DNA"/>
</dbReference>